<reference evidence="1" key="1">
    <citation type="submission" date="2021-01" db="EMBL/GenBank/DDBJ databases">
        <title>Whole genome shotgun sequence of Planobispora takensis NBRC 109077.</title>
        <authorList>
            <person name="Komaki H."/>
            <person name="Tamura T."/>
        </authorList>
    </citation>
    <scope>NUCLEOTIDE SEQUENCE</scope>
    <source>
        <strain evidence="1">NBRC 109077</strain>
    </source>
</reference>
<protein>
    <recommendedName>
        <fullName evidence="3">Carboxypeptidase regulatory-like domain-containing protein</fullName>
    </recommendedName>
</protein>
<dbReference type="RefSeq" id="WP_203876416.1">
    <property type="nucleotide sequence ID" value="NZ_BOOK01000030.1"/>
</dbReference>
<evidence type="ECO:0000313" key="1">
    <source>
        <dbReference type="EMBL" id="GII02062.1"/>
    </source>
</evidence>
<dbReference type="Proteomes" id="UP000634476">
    <property type="component" value="Unassembled WGS sequence"/>
</dbReference>
<gene>
    <name evidence="1" type="ORF">Pta02_40700</name>
</gene>
<dbReference type="AlphaFoldDB" id="A0A8J3WWN8"/>
<proteinExistence type="predicted"/>
<evidence type="ECO:0000313" key="2">
    <source>
        <dbReference type="Proteomes" id="UP000634476"/>
    </source>
</evidence>
<keyword evidence="2" id="KW-1185">Reference proteome</keyword>
<name>A0A8J3WWN8_9ACTN</name>
<sequence length="161" mass="17676">MTSPEPDDAHLSLEDALLLEDIKRLYTQVDPVPPDLADRVRFAMQVASEAERVLRVREEEEALAGVRGGERSRTITFDSVRLTVMIDLTSLGGGLIRMDGWLAPPADHVIELRTATGTTIVRADGQGRFAFERVNGGMTQLVVRRADDPRGILAITPSIDL</sequence>
<accession>A0A8J3WWN8</accession>
<dbReference type="EMBL" id="BOOK01000030">
    <property type="protein sequence ID" value="GII02062.1"/>
    <property type="molecule type" value="Genomic_DNA"/>
</dbReference>
<organism evidence="1 2">
    <name type="scientific">Planobispora takensis</name>
    <dbReference type="NCBI Taxonomy" id="1367882"/>
    <lineage>
        <taxon>Bacteria</taxon>
        <taxon>Bacillati</taxon>
        <taxon>Actinomycetota</taxon>
        <taxon>Actinomycetes</taxon>
        <taxon>Streptosporangiales</taxon>
        <taxon>Streptosporangiaceae</taxon>
        <taxon>Planobispora</taxon>
    </lineage>
</organism>
<comment type="caution">
    <text evidence="1">The sequence shown here is derived from an EMBL/GenBank/DDBJ whole genome shotgun (WGS) entry which is preliminary data.</text>
</comment>
<evidence type="ECO:0008006" key="3">
    <source>
        <dbReference type="Google" id="ProtNLM"/>
    </source>
</evidence>